<keyword evidence="1" id="KW-0732">Signal</keyword>
<dbReference type="CDD" id="cd02236">
    <property type="entry name" value="cupin_CV2614-like"/>
    <property type="match status" value="1"/>
</dbReference>
<dbReference type="AlphaFoldDB" id="A0A917Q2T1"/>
<feature type="chain" id="PRO_5037633479" description="Cupin type-2 domain-containing protein" evidence="1">
    <location>
        <begin position="25"/>
        <end position="153"/>
    </location>
</feature>
<evidence type="ECO:0000313" key="3">
    <source>
        <dbReference type="EMBL" id="GGK08732.1"/>
    </source>
</evidence>
<sequence>MPYCPSIKTLFATLLMSEPLFFHGALNISTAVAAEPELKVVQLLKTTHSWDGTPYKSYPDAQPEISVLYYKIPPHSTLPWHSHPVINAGYVLSGHLKVIRKHDGKSMMIGPGDVLPEMVEAPHCGESGDEPVELIVFYAGTPGVPLVVRSDHE</sequence>
<feature type="signal peptide" evidence="1">
    <location>
        <begin position="1"/>
        <end position="24"/>
    </location>
</feature>
<proteinExistence type="predicted"/>
<comment type="caution">
    <text evidence="3">The sequence shown here is derived from an EMBL/GenBank/DDBJ whole genome shotgun (WGS) entry which is preliminary data.</text>
</comment>
<protein>
    <recommendedName>
        <fullName evidence="2">Cupin type-2 domain-containing protein</fullName>
    </recommendedName>
</protein>
<keyword evidence="4" id="KW-1185">Reference proteome</keyword>
<dbReference type="Pfam" id="PF07883">
    <property type="entry name" value="Cupin_2"/>
    <property type="match status" value="1"/>
</dbReference>
<name>A0A917Q2T1_9PSED</name>
<dbReference type="EMBL" id="BMPO01000011">
    <property type="protein sequence ID" value="GGK08732.1"/>
    <property type="molecule type" value="Genomic_DNA"/>
</dbReference>
<dbReference type="Proteomes" id="UP000635983">
    <property type="component" value="Unassembled WGS sequence"/>
</dbReference>
<dbReference type="RefSeq" id="WP_188985696.1">
    <property type="nucleotide sequence ID" value="NZ_BMPO01000011.1"/>
</dbReference>
<dbReference type="InterPro" id="IPR011051">
    <property type="entry name" value="RmlC_Cupin_sf"/>
</dbReference>
<dbReference type="Gene3D" id="2.60.120.10">
    <property type="entry name" value="Jelly Rolls"/>
    <property type="match status" value="1"/>
</dbReference>
<reference evidence="3" key="2">
    <citation type="submission" date="2020-09" db="EMBL/GenBank/DDBJ databases">
        <authorList>
            <person name="Sun Q."/>
            <person name="Ohkuma M."/>
        </authorList>
    </citation>
    <scope>NUCLEOTIDE SEQUENCE</scope>
    <source>
        <strain evidence="3">JCM 30078</strain>
    </source>
</reference>
<feature type="domain" description="Cupin type-2" evidence="2">
    <location>
        <begin position="70"/>
        <end position="138"/>
    </location>
</feature>
<reference evidence="3" key="1">
    <citation type="journal article" date="2014" name="Int. J. Syst. Evol. Microbiol.">
        <title>Complete genome sequence of Corynebacterium casei LMG S-19264T (=DSM 44701T), isolated from a smear-ripened cheese.</title>
        <authorList>
            <consortium name="US DOE Joint Genome Institute (JGI-PGF)"/>
            <person name="Walter F."/>
            <person name="Albersmeier A."/>
            <person name="Kalinowski J."/>
            <person name="Ruckert C."/>
        </authorList>
    </citation>
    <scope>NUCLEOTIDE SEQUENCE</scope>
    <source>
        <strain evidence="3">JCM 30078</strain>
    </source>
</reference>
<accession>A0A917Q2T1</accession>
<evidence type="ECO:0000256" key="1">
    <source>
        <dbReference type="SAM" id="SignalP"/>
    </source>
</evidence>
<dbReference type="InterPro" id="IPR014710">
    <property type="entry name" value="RmlC-like_jellyroll"/>
</dbReference>
<gene>
    <name evidence="3" type="ORF">GCM10009304_38520</name>
</gene>
<dbReference type="InterPro" id="IPR013096">
    <property type="entry name" value="Cupin_2"/>
</dbReference>
<dbReference type="SUPFAM" id="SSF51182">
    <property type="entry name" value="RmlC-like cupins"/>
    <property type="match status" value="1"/>
</dbReference>
<evidence type="ECO:0000313" key="4">
    <source>
        <dbReference type="Proteomes" id="UP000635983"/>
    </source>
</evidence>
<evidence type="ECO:0000259" key="2">
    <source>
        <dbReference type="Pfam" id="PF07883"/>
    </source>
</evidence>
<organism evidence="3 4">
    <name type="scientific">Pseudomonas matsuisoli</name>
    <dbReference type="NCBI Taxonomy" id="1515666"/>
    <lineage>
        <taxon>Bacteria</taxon>
        <taxon>Pseudomonadati</taxon>
        <taxon>Pseudomonadota</taxon>
        <taxon>Gammaproteobacteria</taxon>
        <taxon>Pseudomonadales</taxon>
        <taxon>Pseudomonadaceae</taxon>
        <taxon>Pseudomonas</taxon>
    </lineage>
</organism>